<sequence length="291" mass="33116">MTHQSQQHSKSTFIIKFLSTIMLGILTFLSSLSNAQSDTKTENYLSVEKLKTQLLEDPTFLSKLKKKITIPIDDYNIQKIVRDYLLTHPEIMIEMQLTLQEKLEKKSEHNAKKQASIIHLLKKEIFHSPHDTVLGNPNGKKVLVDFFDYNCGYCKMSYSYIENLIKENQDLRVILKDLPVLGSDSMAAHTVAYAFRKQLPEKYSQFYKELLTSKSRANEAKAIKIAVLLGADEKKLRNAIKDPHLQNSFKENIEIASQLSITGTPSYIIGDKVLIGAVSQAILKETIENIQ</sequence>
<reference evidence="4" key="1">
    <citation type="journal article" date="2019" name="Int. J. Syst. Evol. Microbiol.">
        <title>The Global Catalogue of Microorganisms (GCM) 10K type strain sequencing project: providing services to taxonomists for standard genome sequencing and annotation.</title>
        <authorList>
            <consortium name="The Broad Institute Genomics Platform"/>
            <consortium name="The Broad Institute Genome Sequencing Center for Infectious Disease"/>
            <person name="Wu L."/>
            <person name="Ma J."/>
        </authorList>
    </citation>
    <scope>NUCLEOTIDE SEQUENCE [LARGE SCALE GENOMIC DNA]</scope>
    <source>
        <strain evidence="4">JCM 17706</strain>
    </source>
</reference>
<evidence type="ECO:0000256" key="1">
    <source>
        <dbReference type="ARBA" id="ARBA00023284"/>
    </source>
</evidence>
<dbReference type="CDD" id="cd03023">
    <property type="entry name" value="DsbA_Com1_like"/>
    <property type="match status" value="1"/>
</dbReference>
<dbReference type="Pfam" id="PF18312">
    <property type="entry name" value="ScsC_N"/>
    <property type="match status" value="1"/>
</dbReference>
<keyword evidence="4" id="KW-1185">Reference proteome</keyword>
<dbReference type="PANTHER" id="PTHR35272:SF3">
    <property type="entry name" value="THIOL:DISULFIDE INTERCHANGE PROTEIN DSBC"/>
    <property type="match status" value="1"/>
</dbReference>
<dbReference type="EMBL" id="BAABIY010000002">
    <property type="protein sequence ID" value="GAA5094094.1"/>
    <property type="molecule type" value="Genomic_DNA"/>
</dbReference>
<accession>A0ABP9MC08</accession>
<dbReference type="InterPro" id="IPR001853">
    <property type="entry name" value="DSBA-like_thioredoxin_dom"/>
</dbReference>
<organism evidence="3 4">
    <name type="scientific">Bartonella acomydis</name>
    <dbReference type="NCBI Taxonomy" id="686234"/>
    <lineage>
        <taxon>Bacteria</taxon>
        <taxon>Pseudomonadati</taxon>
        <taxon>Pseudomonadota</taxon>
        <taxon>Alphaproteobacteria</taxon>
        <taxon>Hyphomicrobiales</taxon>
        <taxon>Bartonellaceae</taxon>
        <taxon>Bartonella</taxon>
    </lineage>
</organism>
<dbReference type="InterPro" id="IPR017937">
    <property type="entry name" value="Thioredoxin_CS"/>
</dbReference>
<dbReference type="InterPro" id="IPR036249">
    <property type="entry name" value="Thioredoxin-like_sf"/>
</dbReference>
<dbReference type="Pfam" id="PF01323">
    <property type="entry name" value="DSBA"/>
    <property type="match status" value="1"/>
</dbReference>
<dbReference type="Gene3D" id="3.40.30.10">
    <property type="entry name" value="Glutaredoxin"/>
    <property type="match status" value="1"/>
</dbReference>
<evidence type="ECO:0000313" key="3">
    <source>
        <dbReference type="EMBL" id="GAA5094094.1"/>
    </source>
</evidence>
<dbReference type="RefSeq" id="WP_345095985.1">
    <property type="nucleotide sequence ID" value="NZ_BAABIY010000002.1"/>
</dbReference>
<dbReference type="InterPro" id="IPR013766">
    <property type="entry name" value="Thioredoxin_domain"/>
</dbReference>
<protein>
    <recommendedName>
        <fullName evidence="2">Thioredoxin domain-containing protein</fullName>
    </recommendedName>
</protein>
<evidence type="ECO:0000313" key="4">
    <source>
        <dbReference type="Proteomes" id="UP001501525"/>
    </source>
</evidence>
<feature type="domain" description="Thioredoxin" evidence="2">
    <location>
        <begin position="97"/>
        <end position="291"/>
    </location>
</feature>
<name>A0ABP9MC08_9HYPH</name>
<dbReference type="Proteomes" id="UP001501525">
    <property type="component" value="Unassembled WGS sequence"/>
</dbReference>
<proteinExistence type="predicted"/>
<dbReference type="InterPro" id="IPR041205">
    <property type="entry name" value="ScsC_N"/>
</dbReference>
<dbReference type="PROSITE" id="PS51352">
    <property type="entry name" value="THIOREDOXIN_2"/>
    <property type="match status" value="1"/>
</dbReference>
<comment type="caution">
    <text evidence="3">The sequence shown here is derived from an EMBL/GenBank/DDBJ whole genome shotgun (WGS) entry which is preliminary data.</text>
</comment>
<keyword evidence="1" id="KW-0676">Redox-active center</keyword>
<dbReference type="PROSITE" id="PS00194">
    <property type="entry name" value="THIOREDOXIN_1"/>
    <property type="match status" value="1"/>
</dbReference>
<gene>
    <name evidence="3" type="ORF">GCM10023260_00930</name>
</gene>
<evidence type="ECO:0000259" key="2">
    <source>
        <dbReference type="PROSITE" id="PS51352"/>
    </source>
</evidence>
<dbReference type="PANTHER" id="PTHR35272">
    <property type="entry name" value="THIOL:DISULFIDE INTERCHANGE PROTEIN DSBC-RELATED"/>
    <property type="match status" value="1"/>
</dbReference>
<dbReference type="InterPro" id="IPR051470">
    <property type="entry name" value="Thiol:disulfide_interchange"/>
</dbReference>
<dbReference type="SUPFAM" id="SSF52833">
    <property type="entry name" value="Thioredoxin-like"/>
    <property type="match status" value="1"/>
</dbReference>